<dbReference type="RefSeq" id="WP_005774674.1">
    <property type="nucleotide sequence ID" value="NZ_JH725141.1"/>
</dbReference>
<evidence type="ECO:0000313" key="8">
    <source>
        <dbReference type="Proteomes" id="UP000008942"/>
    </source>
</evidence>
<evidence type="ECO:0000256" key="1">
    <source>
        <dbReference type="ARBA" id="ARBA00022679"/>
    </source>
</evidence>
<evidence type="ECO:0000256" key="6">
    <source>
        <dbReference type="SAM" id="MobiDB-lite"/>
    </source>
</evidence>
<evidence type="ECO:0000256" key="4">
    <source>
        <dbReference type="ARBA" id="ARBA00048364"/>
    </source>
</evidence>
<evidence type="ECO:0000256" key="3">
    <source>
        <dbReference type="ARBA" id="ARBA00023785"/>
    </source>
</evidence>
<accession>A0ABN0GIS9</accession>
<comment type="similarity">
    <text evidence="3">Belongs to the acetyltransferase YopJ family.</text>
</comment>
<dbReference type="Pfam" id="PF03421">
    <property type="entry name" value="Acetyltransf_14"/>
    <property type="match status" value="1"/>
</dbReference>
<dbReference type="NCBIfam" id="NF011898">
    <property type="entry name" value="PRK15371.1"/>
    <property type="match status" value="1"/>
</dbReference>
<protein>
    <recommendedName>
        <fullName evidence="9">Ubiquitin-like protease family profile domain-containing protein</fullName>
    </recommendedName>
</protein>
<evidence type="ECO:0000256" key="2">
    <source>
        <dbReference type="ARBA" id="ARBA00023315"/>
    </source>
</evidence>
<dbReference type="EMBL" id="AILW01000018">
    <property type="protein sequence ID" value="EJF82527.1"/>
    <property type="molecule type" value="Genomic_DNA"/>
</dbReference>
<comment type="catalytic activity">
    <reaction evidence="4">
        <text>L-threonyl-[protein] + acetyl-CoA = O-acetyl-L-threonyl-[protein] + CoA</text>
        <dbReference type="Rhea" id="RHEA:65340"/>
        <dbReference type="Rhea" id="RHEA-COMP:11060"/>
        <dbReference type="Rhea" id="RHEA-COMP:16780"/>
        <dbReference type="ChEBI" id="CHEBI:30013"/>
        <dbReference type="ChEBI" id="CHEBI:57287"/>
        <dbReference type="ChEBI" id="CHEBI:57288"/>
        <dbReference type="ChEBI" id="CHEBI:141025"/>
    </reaction>
    <physiologicalReaction direction="left-to-right" evidence="4">
        <dbReference type="Rhea" id="RHEA:65341"/>
    </physiologicalReaction>
</comment>
<keyword evidence="1" id="KW-0808">Transferase</keyword>
<organism evidence="7 8">
    <name type="scientific">Bartonella elizabethae Re6043vi</name>
    <dbReference type="NCBI Taxonomy" id="1094554"/>
    <lineage>
        <taxon>Bacteria</taxon>
        <taxon>Pseudomonadati</taxon>
        <taxon>Pseudomonadota</taxon>
        <taxon>Alphaproteobacteria</taxon>
        <taxon>Hyphomicrobiales</taxon>
        <taxon>Bartonellaceae</taxon>
        <taxon>Bartonella</taxon>
    </lineage>
</organism>
<evidence type="ECO:0000256" key="5">
    <source>
        <dbReference type="ARBA" id="ARBA00048662"/>
    </source>
</evidence>
<feature type="compositionally biased region" description="Polar residues" evidence="6">
    <location>
        <begin position="1"/>
        <end position="18"/>
    </location>
</feature>
<comment type="caution">
    <text evidence="7">The sequence shown here is derived from an EMBL/GenBank/DDBJ whole genome shotgun (WGS) entry which is preliminary data.</text>
</comment>
<sequence>MKPQASQEISPRSSPTQEDPSDNESLESLLARLEKNALEEEENVAPSSEELKAIIAGLENDLVTGRWIDSGYAITDLKLMPALVDQANRKYPEMNLQFVLSPEEFTQALKKTIESDTKSSRFILNTGKNIHFSVIDHQTIDDQLSLVMFEPTTFDTIGGLLGLRLSQALQDTQLPRCHFAMAEMDIQRSSSECGIYCLSLAKKLHLESQKLERLHKDNVKGVLCEPDTPVSAEKLDSYLPVSLYKHAQGRRRLE</sequence>
<keyword evidence="2" id="KW-0012">Acyltransferase</keyword>
<feature type="region of interest" description="Disordered" evidence="6">
    <location>
        <begin position="1"/>
        <end position="25"/>
    </location>
</feature>
<comment type="catalytic activity">
    <reaction evidence="5">
        <text>L-seryl-[protein] + acetyl-CoA = O-acetyl-L-seryl-[protein] + CoA</text>
        <dbReference type="Rhea" id="RHEA:59392"/>
        <dbReference type="Rhea" id="RHEA-COMP:9863"/>
        <dbReference type="Rhea" id="RHEA-COMP:15352"/>
        <dbReference type="ChEBI" id="CHEBI:29999"/>
        <dbReference type="ChEBI" id="CHEBI:57287"/>
        <dbReference type="ChEBI" id="CHEBI:57288"/>
        <dbReference type="ChEBI" id="CHEBI:141128"/>
    </reaction>
    <physiologicalReaction direction="left-to-right" evidence="5">
        <dbReference type="Rhea" id="RHEA:59393"/>
    </physiologicalReaction>
</comment>
<reference evidence="7 8" key="1">
    <citation type="submission" date="2012-03" db="EMBL/GenBank/DDBJ databases">
        <title>The Genome Sequence of Bartonella elizabethae Re6043vi.</title>
        <authorList>
            <consortium name="The Broad Institute Genome Sequencing Platform"/>
            <consortium name="The Broad Institute Genome Sequencing Center for Infectious Disease"/>
            <person name="Feldgarden M."/>
            <person name="Kirby J."/>
            <person name="Kosoy M."/>
            <person name="Birtles R."/>
            <person name="Probert W.S."/>
            <person name="Chiaraviglio L."/>
            <person name="Young S.K."/>
            <person name="Zeng Q."/>
            <person name="Gargeya S."/>
            <person name="Fitzgerald M."/>
            <person name="Haas B."/>
            <person name="Abouelleil A."/>
            <person name="Alvarado L."/>
            <person name="Arachchi H.M."/>
            <person name="Berlin A."/>
            <person name="Chapman S.B."/>
            <person name="Gearin G."/>
            <person name="Goldberg J."/>
            <person name="Griggs A."/>
            <person name="Gujja S."/>
            <person name="Hansen M."/>
            <person name="Heiman D."/>
            <person name="Howarth C."/>
            <person name="Larimer J."/>
            <person name="Lui A."/>
            <person name="MacDonald P.J.P."/>
            <person name="McCowen C."/>
            <person name="Montmayeur A."/>
            <person name="Murphy C."/>
            <person name="Neiman D."/>
            <person name="Pearson M."/>
            <person name="Priest M."/>
            <person name="Roberts A."/>
            <person name="Saif S."/>
            <person name="Shea T."/>
            <person name="Sisk P."/>
            <person name="Stolte C."/>
            <person name="Sykes S."/>
            <person name="Wortman J."/>
            <person name="Nusbaum C."/>
            <person name="Birren B."/>
        </authorList>
    </citation>
    <scope>NUCLEOTIDE SEQUENCE [LARGE SCALE GENOMIC DNA]</scope>
    <source>
        <strain evidence="7 8">Re6043vi</strain>
    </source>
</reference>
<proteinExistence type="inferred from homology"/>
<gene>
    <name evidence="7" type="ORF">MCU_01409</name>
</gene>
<dbReference type="InterPro" id="IPR005083">
    <property type="entry name" value="YopJ-like"/>
</dbReference>
<keyword evidence="8" id="KW-1185">Reference proteome</keyword>
<evidence type="ECO:0008006" key="9">
    <source>
        <dbReference type="Google" id="ProtNLM"/>
    </source>
</evidence>
<name>A0ABN0GIS9_BAREL</name>
<dbReference type="Proteomes" id="UP000008942">
    <property type="component" value="Unassembled WGS sequence"/>
</dbReference>
<feature type="non-terminal residue" evidence="7">
    <location>
        <position position="254"/>
    </location>
</feature>
<evidence type="ECO:0000313" key="7">
    <source>
        <dbReference type="EMBL" id="EJF82527.1"/>
    </source>
</evidence>